<dbReference type="Proteomes" id="UP000294145">
    <property type="component" value="Unassembled WGS sequence"/>
</dbReference>
<dbReference type="InterPro" id="IPR018635">
    <property type="entry name" value="UPF0319"/>
</dbReference>
<organism evidence="4 5">
    <name type="scientific">Vibrio cholerae</name>
    <dbReference type="NCBI Taxonomy" id="666"/>
    <lineage>
        <taxon>Bacteria</taxon>
        <taxon>Pseudomonadati</taxon>
        <taxon>Pseudomonadota</taxon>
        <taxon>Gammaproteobacteria</taxon>
        <taxon>Vibrionales</taxon>
        <taxon>Vibrionaceae</taxon>
        <taxon>Vibrio</taxon>
    </lineage>
</organism>
<dbReference type="Pfam" id="PF09829">
    <property type="entry name" value="DUF2057"/>
    <property type="match status" value="1"/>
</dbReference>
<evidence type="ECO:0000256" key="2">
    <source>
        <dbReference type="ARBA" id="ARBA00022729"/>
    </source>
</evidence>
<dbReference type="PANTHER" id="PTHR38108">
    <property type="entry name" value="UPF0319 PROTEIN YCCT"/>
    <property type="match status" value="1"/>
</dbReference>
<evidence type="ECO:0000313" key="4">
    <source>
        <dbReference type="EMBL" id="TBM44384.1"/>
    </source>
</evidence>
<dbReference type="EMBL" id="SISP01000006">
    <property type="protein sequence ID" value="TBM44384.1"/>
    <property type="molecule type" value="Genomic_DNA"/>
</dbReference>
<reference evidence="4 5" key="1">
    <citation type="submission" date="2019-02" db="EMBL/GenBank/DDBJ databases">
        <title>Genomic plasticity associated with the antimicrobial resistance in Vibrio cholerae.</title>
        <authorList>
            <person name="Verma J."/>
            <person name="Bag S."/>
            <person name="Saha B."/>
            <person name="Kumar P."/>
            <person name="Ghosh T.S."/>
            <person name="Dayal M."/>
            <person name="Senapati T."/>
            <person name="Mehra S."/>
            <person name="Dey P."/>
            <person name="Desigamani A."/>
            <person name="Kumar D."/>
            <person name="Rana P."/>
            <person name="Kumar B."/>
            <person name="Maiti T.K."/>
            <person name="Sharma N.C."/>
            <person name="Bhadra R.K."/>
            <person name="Mutreja A."/>
            <person name="Nair G.B."/>
            <person name="Ramamurthy T."/>
            <person name="Das B."/>
        </authorList>
    </citation>
    <scope>NUCLEOTIDE SEQUENCE [LARGE SCALE GENOMIC DNA]</scope>
    <source>
        <strain evidence="4 5">IDH06781</strain>
    </source>
</reference>
<keyword evidence="2" id="KW-0732">Signal</keyword>
<proteinExistence type="inferred from homology"/>
<comment type="similarity">
    <text evidence="1 3">Belongs to the UPF0319 family.</text>
</comment>
<comment type="caution">
    <text evidence="4">The sequence shown here is derived from an EMBL/GenBank/DDBJ whole genome shotgun (WGS) entry which is preliminary data.</text>
</comment>
<dbReference type="PANTHER" id="PTHR38108:SF1">
    <property type="entry name" value="UPF0319 PROTEIN YCCT"/>
    <property type="match status" value="1"/>
</dbReference>
<accession>A0A7Z7YFM6</accession>
<evidence type="ECO:0000256" key="1">
    <source>
        <dbReference type="ARBA" id="ARBA00008490"/>
    </source>
</evidence>
<evidence type="ECO:0000313" key="5">
    <source>
        <dbReference type="Proteomes" id="UP000294145"/>
    </source>
</evidence>
<dbReference type="PROSITE" id="PS51257">
    <property type="entry name" value="PROKAR_LIPOPROTEIN"/>
    <property type="match status" value="1"/>
</dbReference>
<gene>
    <name evidence="4" type="ORF">EYB64_05785</name>
</gene>
<dbReference type="HAMAP" id="MF_00789">
    <property type="entry name" value="UPF0319"/>
    <property type="match status" value="1"/>
</dbReference>
<sequence>MTRFPILDEDIEMKKGPILFVMSAVLLACSVQAEVVLKIPQDVDLLLVNMKKPQGSLLEKKELVLPDGPNQIVFQYRPSFDEGDMVKKAYSDTIIAKFDAYNTTVNFDLPKYRNLKQAEKEIGSLVWRLLDGTSKPLTVYEDKLNYSGVQIGRNFIQEAADYNQQGGVAALQSVSATAFTAKPIVEPKTTVKLSDEISETVGQLQAWYLKASPQERKAFKKWMVDQE</sequence>
<protein>
    <recommendedName>
        <fullName evidence="3">UPF0319 protein EYB64_05785</fullName>
    </recommendedName>
</protein>
<name>A0A7Z7YFM6_VIBCL</name>
<dbReference type="AlphaFoldDB" id="A0A7Z7YFM6"/>
<evidence type="ECO:0000256" key="3">
    <source>
        <dbReference type="HAMAP-Rule" id="MF_00789"/>
    </source>
</evidence>